<feature type="chain" id="PRO_5047015454" description="DUF4177 domain-containing protein" evidence="1">
    <location>
        <begin position="22"/>
        <end position="119"/>
    </location>
</feature>
<name>A0ABS3QIQ3_9BACT</name>
<evidence type="ECO:0000256" key="1">
    <source>
        <dbReference type="SAM" id="SignalP"/>
    </source>
</evidence>
<evidence type="ECO:0000313" key="3">
    <source>
        <dbReference type="Proteomes" id="UP000664369"/>
    </source>
</evidence>
<sequence length="119" mass="12910">MKHLFLFAALLGPALVTPARAQAPAARPAPVQYCSLLATQGLSIPTSKMELKLDYGKGEGLSETLAAQMKEQAATVGGFTAIVDALNYLGTQGWEYLGFNSVLIRGDYVHRYMLRRAIH</sequence>
<dbReference type="RefSeq" id="WP_208176596.1">
    <property type="nucleotide sequence ID" value="NZ_JAGETZ010000008.1"/>
</dbReference>
<evidence type="ECO:0000313" key="2">
    <source>
        <dbReference type="EMBL" id="MBO2010908.1"/>
    </source>
</evidence>
<dbReference type="EMBL" id="JAGETZ010000008">
    <property type="protein sequence ID" value="MBO2010908.1"/>
    <property type="molecule type" value="Genomic_DNA"/>
</dbReference>
<keyword evidence="3" id="KW-1185">Reference proteome</keyword>
<keyword evidence="1" id="KW-0732">Signal</keyword>
<feature type="signal peptide" evidence="1">
    <location>
        <begin position="1"/>
        <end position="21"/>
    </location>
</feature>
<protein>
    <recommendedName>
        <fullName evidence="4">DUF4177 domain-containing protein</fullName>
    </recommendedName>
</protein>
<evidence type="ECO:0008006" key="4">
    <source>
        <dbReference type="Google" id="ProtNLM"/>
    </source>
</evidence>
<accession>A0ABS3QIQ3</accession>
<dbReference type="Proteomes" id="UP000664369">
    <property type="component" value="Unassembled WGS sequence"/>
</dbReference>
<proteinExistence type="predicted"/>
<gene>
    <name evidence="2" type="ORF">J4E00_17745</name>
</gene>
<comment type="caution">
    <text evidence="2">The sequence shown here is derived from an EMBL/GenBank/DDBJ whole genome shotgun (WGS) entry which is preliminary data.</text>
</comment>
<organism evidence="2 3">
    <name type="scientific">Hymenobacter negativus</name>
    <dbReference type="NCBI Taxonomy" id="2795026"/>
    <lineage>
        <taxon>Bacteria</taxon>
        <taxon>Pseudomonadati</taxon>
        <taxon>Bacteroidota</taxon>
        <taxon>Cytophagia</taxon>
        <taxon>Cytophagales</taxon>
        <taxon>Hymenobacteraceae</taxon>
        <taxon>Hymenobacter</taxon>
    </lineage>
</organism>
<reference evidence="2 3" key="1">
    <citation type="submission" date="2021-03" db="EMBL/GenBank/DDBJ databases">
        <authorList>
            <person name="Kim M.K."/>
        </authorList>
    </citation>
    <scope>NUCLEOTIDE SEQUENCE [LARGE SCALE GENOMIC DNA]</scope>
    <source>
        <strain evidence="2 3">BT442</strain>
    </source>
</reference>